<evidence type="ECO:0000313" key="2">
    <source>
        <dbReference type="Ensembl" id="ENSCCNP00000016159.1"/>
    </source>
</evidence>
<reference evidence="4" key="2">
    <citation type="submission" date="2025-04" db="UniProtKB">
        <authorList>
            <consortium name="RefSeq"/>
        </authorList>
    </citation>
    <scope>IDENTIFICATION</scope>
    <source>
        <tissue evidence="4">Leukocyte</tissue>
    </source>
</reference>
<dbReference type="KEGG" id="ccan:109694146"/>
<sequence length="191" mass="22212">MKQPRWCGMTAKTGTVLSGVFSIMATHLSLIFERKHLQDNNCTEHNLQDRSIKELLHQLILCRSYAIVLFLAVTTMLTSAFLLYSVYAQHYRGLMTYVLWIICETIADLVIKVLTNELSMGEMRYVRWSCWGCRACMQGFWMFFVVTYAQVTYKGQTQGYILAYNRRISMGNREAPRCKSKILSFVRHYSA</sequence>
<protein>
    <submittedName>
        <fullName evidence="4">Transmembrane protein 217</fullName>
    </submittedName>
</protein>
<keyword evidence="1" id="KW-1133">Transmembrane helix</keyword>
<dbReference type="CTD" id="221468"/>
<name>A0A8C0WSX3_CASCN</name>
<keyword evidence="1 4" id="KW-0812">Transmembrane</keyword>
<reference evidence="2" key="1">
    <citation type="submission" date="2023-09" db="UniProtKB">
        <authorList>
            <consortium name="Ensembl"/>
        </authorList>
    </citation>
    <scope>IDENTIFICATION</scope>
</reference>
<organism evidence="2">
    <name type="scientific">Castor canadensis</name>
    <name type="common">American beaver</name>
    <dbReference type="NCBI Taxonomy" id="51338"/>
    <lineage>
        <taxon>Eukaryota</taxon>
        <taxon>Metazoa</taxon>
        <taxon>Chordata</taxon>
        <taxon>Craniata</taxon>
        <taxon>Vertebrata</taxon>
        <taxon>Euteleostomi</taxon>
        <taxon>Mammalia</taxon>
        <taxon>Eutheria</taxon>
        <taxon>Euarchontoglires</taxon>
        <taxon>Glires</taxon>
        <taxon>Rodentia</taxon>
        <taxon>Castorimorpha</taxon>
        <taxon>Castoridae</taxon>
        <taxon>Castor</taxon>
    </lineage>
</organism>
<dbReference type="InterPro" id="IPR027862">
    <property type="entry name" value="DUF4534"/>
</dbReference>
<feature type="transmembrane region" description="Helical" evidence="1">
    <location>
        <begin position="65"/>
        <end position="88"/>
    </location>
</feature>
<evidence type="ECO:0000256" key="1">
    <source>
        <dbReference type="SAM" id="Phobius"/>
    </source>
</evidence>
<dbReference type="GeneID" id="109694146"/>
<dbReference type="Ensembl" id="ENSCCNT00000021073.1">
    <property type="protein sequence ID" value="ENSCCNP00000016159.1"/>
    <property type="gene ID" value="ENSCCNG00000016483.1"/>
</dbReference>
<dbReference type="Pfam" id="PF15049">
    <property type="entry name" value="DUF4534"/>
    <property type="match status" value="1"/>
</dbReference>
<accession>A0A8C0WSX3</accession>
<proteinExistence type="predicted"/>
<dbReference type="PANTHER" id="PTHR34928">
    <property type="entry name" value="TRANSMEMBRANE PROTEIN 217"/>
    <property type="match status" value="1"/>
</dbReference>
<dbReference type="Proteomes" id="UP001732720">
    <property type="component" value="Chromosome 8"/>
</dbReference>
<gene>
    <name evidence="2 4" type="primary">Tmem217</name>
</gene>
<dbReference type="PANTHER" id="PTHR34928:SF2">
    <property type="entry name" value="TRANSMEMBRANE PROTEIN 217"/>
    <property type="match status" value="1"/>
</dbReference>
<keyword evidence="1" id="KW-0472">Membrane</keyword>
<dbReference type="AlphaFoldDB" id="A0A8C0WSX3"/>
<keyword evidence="3" id="KW-1185">Reference proteome</keyword>
<evidence type="ECO:0000313" key="3">
    <source>
        <dbReference type="Proteomes" id="UP001732720"/>
    </source>
</evidence>
<dbReference type="OrthoDB" id="8878550at2759"/>
<dbReference type="RefSeq" id="XP_020031498.1">
    <property type="nucleotide sequence ID" value="XM_020175909.1"/>
</dbReference>
<evidence type="ECO:0000313" key="4">
    <source>
        <dbReference type="RefSeq" id="XP_020031498.1"/>
    </source>
</evidence>